<evidence type="ECO:0000313" key="2">
    <source>
        <dbReference type="Proteomes" id="UP001054252"/>
    </source>
</evidence>
<dbReference type="AlphaFoldDB" id="A0AAV5JXD3"/>
<organism evidence="1 2">
    <name type="scientific">Rubroshorea leprosula</name>
    <dbReference type="NCBI Taxonomy" id="152421"/>
    <lineage>
        <taxon>Eukaryota</taxon>
        <taxon>Viridiplantae</taxon>
        <taxon>Streptophyta</taxon>
        <taxon>Embryophyta</taxon>
        <taxon>Tracheophyta</taxon>
        <taxon>Spermatophyta</taxon>
        <taxon>Magnoliopsida</taxon>
        <taxon>eudicotyledons</taxon>
        <taxon>Gunneridae</taxon>
        <taxon>Pentapetalae</taxon>
        <taxon>rosids</taxon>
        <taxon>malvids</taxon>
        <taxon>Malvales</taxon>
        <taxon>Dipterocarpaceae</taxon>
        <taxon>Rubroshorea</taxon>
    </lineage>
</organism>
<dbReference type="Proteomes" id="UP001054252">
    <property type="component" value="Unassembled WGS sequence"/>
</dbReference>
<dbReference type="PANTHER" id="PTHR35687">
    <property type="entry name" value="OS07G0516700 PROTEIN"/>
    <property type="match status" value="1"/>
</dbReference>
<keyword evidence="2" id="KW-1185">Reference proteome</keyword>
<protein>
    <submittedName>
        <fullName evidence="1">Uncharacterized protein</fullName>
    </submittedName>
</protein>
<reference evidence="1 2" key="1">
    <citation type="journal article" date="2021" name="Commun. Biol.">
        <title>The genome of Shorea leprosula (Dipterocarpaceae) highlights the ecological relevance of drought in aseasonal tropical rainforests.</title>
        <authorList>
            <person name="Ng K.K.S."/>
            <person name="Kobayashi M.J."/>
            <person name="Fawcett J.A."/>
            <person name="Hatakeyama M."/>
            <person name="Paape T."/>
            <person name="Ng C.H."/>
            <person name="Ang C.C."/>
            <person name="Tnah L.H."/>
            <person name="Lee C.T."/>
            <person name="Nishiyama T."/>
            <person name="Sese J."/>
            <person name="O'Brien M.J."/>
            <person name="Copetti D."/>
            <person name="Mohd Noor M.I."/>
            <person name="Ong R.C."/>
            <person name="Putra M."/>
            <person name="Sireger I.Z."/>
            <person name="Indrioko S."/>
            <person name="Kosugi Y."/>
            <person name="Izuno A."/>
            <person name="Isagi Y."/>
            <person name="Lee S.L."/>
            <person name="Shimizu K.K."/>
        </authorList>
    </citation>
    <scope>NUCLEOTIDE SEQUENCE [LARGE SCALE GENOMIC DNA]</scope>
    <source>
        <strain evidence="1">214</strain>
    </source>
</reference>
<sequence>MALCVRRSYAYSRVDNEDPDEKIHRRAQFLICKVLEQADSLRKPSFLRIRFCRLKVKIGKRMRKLRKSMVVSLSAARIRLYKKILSQLKAWKLLFSSERTNIASLPPPLFT</sequence>
<evidence type="ECO:0000313" key="1">
    <source>
        <dbReference type="EMBL" id="GKV16027.1"/>
    </source>
</evidence>
<accession>A0AAV5JXD3</accession>
<dbReference type="PANTHER" id="PTHR35687:SF1">
    <property type="entry name" value="OS07G0516700 PROTEIN"/>
    <property type="match status" value="1"/>
</dbReference>
<name>A0AAV5JXD3_9ROSI</name>
<dbReference type="EMBL" id="BPVZ01000044">
    <property type="protein sequence ID" value="GKV16027.1"/>
    <property type="molecule type" value="Genomic_DNA"/>
</dbReference>
<comment type="caution">
    <text evidence="1">The sequence shown here is derived from an EMBL/GenBank/DDBJ whole genome shotgun (WGS) entry which is preliminary data.</text>
</comment>
<proteinExistence type="predicted"/>
<gene>
    <name evidence="1" type="ORF">SLEP1_g26738</name>
</gene>